<reference evidence="1 2" key="1">
    <citation type="submission" date="2019-10" db="EMBL/GenBank/DDBJ databases">
        <title>Genomic and transcriptomic insights into the perfect genentic adaptation of a filamentous nitrogen-fixing cyanobacterium to rice fields.</title>
        <authorList>
            <person name="Chen Z."/>
        </authorList>
    </citation>
    <scope>NUCLEOTIDE SEQUENCE [LARGE SCALE GENOMIC DNA]</scope>
    <source>
        <strain evidence="1">CCNUC1</strain>
    </source>
</reference>
<accession>A0A5P8WLG8</accession>
<keyword evidence="2" id="KW-1185">Reference proteome</keyword>
<name>A0A5P8WLG8_9NOSO</name>
<dbReference type="AlphaFoldDB" id="A0A5P8WLG8"/>
<proteinExistence type="predicted"/>
<sequence length="45" mass="5127">MRTLSSVTCNIPENAPMFRSNSAFFWMNEKMSDTSSEVAYLTFIA</sequence>
<protein>
    <submittedName>
        <fullName evidence="1">Uncharacterized protein</fullName>
    </submittedName>
</protein>
<dbReference type="Proteomes" id="UP000326678">
    <property type="component" value="Chromosome pGXM02"/>
</dbReference>
<organism evidence="1 2">
    <name type="scientific">Nostoc sphaeroides CCNUC1</name>
    <dbReference type="NCBI Taxonomy" id="2653204"/>
    <lineage>
        <taxon>Bacteria</taxon>
        <taxon>Bacillati</taxon>
        <taxon>Cyanobacteriota</taxon>
        <taxon>Cyanophyceae</taxon>
        <taxon>Nostocales</taxon>
        <taxon>Nostocaceae</taxon>
        <taxon>Nostoc</taxon>
    </lineage>
</organism>
<gene>
    <name evidence="1" type="ORF">GXM_10484</name>
</gene>
<dbReference type="KEGG" id="nsh:GXM_10484"/>
<evidence type="ECO:0000313" key="1">
    <source>
        <dbReference type="EMBL" id="QFS52729.1"/>
    </source>
</evidence>
<dbReference type="EMBL" id="CP045229">
    <property type="protein sequence ID" value="QFS52729.1"/>
    <property type="molecule type" value="Genomic_DNA"/>
</dbReference>
<evidence type="ECO:0000313" key="2">
    <source>
        <dbReference type="Proteomes" id="UP000326678"/>
    </source>
</evidence>